<evidence type="ECO:0000313" key="2">
    <source>
        <dbReference type="Proteomes" id="UP000675409"/>
    </source>
</evidence>
<proteinExistence type="predicted"/>
<dbReference type="RefSeq" id="WP_201847329.1">
    <property type="nucleotide sequence ID" value="NZ_JABBYC010000018.1"/>
</dbReference>
<comment type="caution">
    <text evidence="1">The sequence shown here is derived from an EMBL/GenBank/DDBJ whole genome shotgun (WGS) entry which is preliminary data.</text>
</comment>
<dbReference type="Proteomes" id="UP000675409">
    <property type="component" value="Unassembled WGS sequence"/>
</dbReference>
<accession>A0ABS1LKZ7</accession>
<name>A0ABS1LKZ7_9MICO</name>
<sequence length="227" mass="24272">MSAAPARHLAGVGSSPVKVIPSRILSHLSEEGRVVIRCQIADLPGTDANVAITRTSGRFETVVYATEASPIAMPDTPPSYTIVQHAPQHVLATDRGTDPATAEQWLTAVRTGETTPWTHDADDFDHVKNWILAHAPDGLFTSVTRRGVAIGLGGHAAGGGGAEAAMLTGNDLIASPRCSTSVTRLHGLIARWRRAGTPYTEQLPAALFRQGHGWRVRLVLPRTETER</sequence>
<gene>
    <name evidence="1" type="ORF">HGK34_11505</name>
</gene>
<dbReference type="EMBL" id="JABBYC010000018">
    <property type="protein sequence ID" value="MBL0886896.1"/>
    <property type="molecule type" value="Genomic_DNA"/>
</dbReference>
<keyword evidence="2" id="KW-1185">Reference proteome</keyword>
<organism evidence="1 2">
    <name type="scientific">Myceligenerans indicum</name>
    <dbReference type="NCBI Taxonomy" id="2593663"/>
    <lineage>
        <taxon>Bacteria</taxon>
        <taxon>Bacillati</taxon>
        <taxon>Actinomycetota</taxon>
        <taxon>Actinomycetes</taxon>
        <taxon>Micrococcales</taxon>
        <taxon>Promicromonosporaceae</taxon>
        <taxon>Myceligenerans</taxon>
    </lineage>
</organism>
<reference evidence="1 2" key="1">
    <citation type="journal article" date="2021" name="Arch. Microbiol.">
        <title>Myceligenerans indicum sp. nov., an actinobacterium isolated from mangrove sediment of Sundarbans, India.</title>
        <authorList>
            <person name="Asha K."/>
            <person name="Bhadury P."/>
        </authorList>
    </citation>
    <scope>NUCLEOTIDE SEQUENCE [LARGE SCALE GENOMIC DNA]</scope>
    <source>
        <strain evidence="1 2">I2</strain>
    </source>
</reference>
<evidence type="ECO:0000313" key="1">
    <source>
        <dbReference type="EMBL" id="MBL0886896.1"/>
    </source>
</evidence>
<protein>
    <submittedName>
        <fullName evidence="1">Uncharacterized protein</fullName>
    </submittedName>
</protein>